<accession>A0A6P3HVG5</accession>
<comment type="subcellular location">
    <subcellularLocation>
        <location evidence="1">Membrane</location>
        <topology evidence="1">Single-pass type I membrane protein</topology>
    </subcellularLocation>
</comment>
<keyword evidence="6" id="KW-0472">Membrane</keyword>
<dbReference type="Pfam" id="PF06365">
    <property type="entry name" value="CD34_antigen"/>
    <property type="match status" value="1"/>
</dbReference>
<keyword evidence="5" id="KW-1133">Transmembrane helix</keyword>
<keyword evidence="9" id="KW-1185">Reference proteome</keyword>
<dbReference type="KEGG" id="bbis:104994626"/>
<organism evidence="9 10">
    <name type="scientific">Bison bison bison</name>
    <name type="common">North American plains bison</name>
    <dbReference type="NCBI Taxonomy" id="43346"/>
    <lineage>
        <taxon>Eukaryota</taxon>
        <taxon>Metazoa</taxon>
        <taxon>Chordata</taxon>
        <taxon>Craniata</taxon>
        <taxon>Vertebrata</taxon>
        <taxon>Euteleostomi</taxon>
        <taxon>Mammalia</taxon>
        <taxon>Eutheria</taxon>
        <taxon>Laurasiatheria</taxon>
        <taxon>Artiodactyla</taxon>
        <taxon>Ruminantia</taxon>
        <taxon>Pecora</taxon>
        <taxon>Bovidae</taxon>
        <taxon>Bovinae</taxon>
        <taxon>Bison</taxon>
    </lineage>
</organism>
<dbReference type="GO" id="GO:0050901">
    <property type="term" value="P:leukocyte tethering or rolling"/>
    <property type="evidence" value="ECO:0007669"/>
    <property type="project" value="TreeGrafter"/>
</dbReference>
<feature type="compositionally biased region" description="Gly residues" evidence="8">
    <location>
        <begin position="37"/>
        <end position="47"/>
    </location>
</feature>
<keyword evidence="4" id="KW-0130">Cell adhesion</keyword>
<dbReference type="AlphaFoldDB" id="A0A6P3HVG5"/>
<dbReference type="GO" id="GO:0005886">
    <property type="term" value="C:plasma membrane"/>
    <property type="evidence" value="ECO:0007669"/>
    <property type="project" value="UniProtKB-ARBA"/>
</dbReference>
<evidence type="ECO:0000256" key="5">
    <source>
        <dbReference type="ARBA" id="ARBA00022989"/>
    </source>
</evidence>
<dbReference type="PANTHER" id="PTHR15594">
    <property type="entry name" value="PODOCALYXIN-LIKE PROTEIN 2"/>
    <property type="match status" value="1"/>
</dbReference>
<dbReference type="RefSeq" id="XP_010846568.1">
    <property type="nucleotide sequence ID" value="XM_010848266.1"/>
</dbReference>
<protein>
    <submittedName>
        <fullName evidence="10">Podocalyxin-like protein 2</fullName>
    </submittedName>
</protein>
<proteinExistence type="predicted"/>
<dbReference type="GeneID" id="104994626"/>
<dbReference type="InterPro" id="IPR013836">
    <property type="entry name" value="CD34/Podocalyxin"/>
</dbReference>
<evidence type="ECO:0000256" key="1">
    <source>
        <dbReference type="ARBA" id="ARBA00004479"/>
    </source>
</evidence>
<name>A0A6P3HVG5_BISBB</name>
<feature type="region of interest" description="Disordered" evidence="8">
    <location>
        <begin position="185"/>
        <end position="222"/>
    </location>
</feature>
<evidence type="ECO:0000313" key="9">
    <source>
        <dbReference type="Proteomes" id="UP000515208"/>
    </source>
</evidence>
<keyword evidence="2" id="KW-0812">Transmembrane</keyword>
<evidence type="ECO:0000256" key="4">
    <source>
        <dbReference type="ARBA" id="ARBA00022889"/>
    </source>
</evidence>
<feature type="compositionally biased region" description="Basic and acidic residues" evidence="8">
    <location>
        <begin position="194"/>
        <end position="204"/>
    </location>
</feature>
<feature type="region of interest" description="Disordered" evidence="8">
    <location>
        <begin position="1"/>
        <end position="99"/>
    </location>
</feature>
<gene>
    <name evidence="10" type="primary">PODXL2</name>
</gene>
<evidence type="ECO:0000256" key="8">
    <source>
        <dbReference type="SAM" id="MobiDB-lite"/>
    </source>
</evidence>
<evidence type="ECO:0000256" key="2">
    <source>
        <dbReference type="ARBA" id="ARBA00022692"/>
    </source>
</evidence>
<evidence type="ECO:0000256" key="7">
    <source>
        <dbReference type="ARBA" id="ARBA00023180"/>
    </source>
</evidence>
<sequence>SHGEELRFVENGCHDNPTLDVASDSQSEMQEKQPSLNGGGAVNGPGGWSALMGGKRDPEDSDVFEEDTHLTHLGPAPAPARRPSRPPRDPIKAVRRARRPASPARLVLVLGGGEGAGAARERAGRAACVYIRRAGRAGRVDIRRAPPPEVARRLGVCAMDTCDLFSSCRKGDVGRVRGLRVRTVTRTPGGGAEGGEKGRARRSDPGGGPGTPDGATLMSHGPVLGTSGAGVRLRLSESLGAAIAVTAAAPEGVRLVWEVRRLVFLFSVLPWSPPRG</sequence>
<keyword evidence="7" id="KW-0325">Glycoprotein</keyword>
<feature type="non-terminal residue" evidence="10">
    <location>
        <position position="1"/>
    </location>
</feature>
<dbReference type="PANTHER" id="PTHR15594:SF1">
    <property type="entry name" value="PODOCALYXIN-LIKE PROTEIN 2"/>
    <property type="match status" value="1"/>
</dbReference>
<keyword evidence="3" id="KW-0732">Signal</keyword>
<dbReference type="CTD" id="50512"/>
<evidence type="ECO:0000256" key="3">
    <source>
        <dbReference type="ARBA" id="ARBA00022729"/>
    </source>
</evidence>
<evidence type="ECO:0000313" key="10">
    <source>
        <dbReference type="RefSeq" id="XP_010846568.1"/>
    </source>
</evidence>
<evidence type="ECO:0000256" key="6">
    <source>
        <dbReference type="ARBA" id="ARBA00023136"/>
    </source>
</evidence>
<feature type="compositionally biased region" description="Polar residues" evidence="8">
    <location>
        <begin position="23"/>
        <end position="36"/>
    </location>
</feature>
<dbReference type="InterPro" id="IPR042397">
    <property type="entry name" value="PODXL2"/>
</dbReference>
<dbReference type="Proteomes" id="UP000515208">
    <property type="component" value="Unplaced"/>
</dbReference>
<dbReference type="OrthoDB" id="6352820at2759"/>
<reference evidence="10" key="1">
    <citation type="submission" date="2025-08" db="UniProtKB">
        <authorList>
            <consortium name="RefSeq"/>
        </authorList>
    </citation>
    <scope>IDENTIFICATION</scope>
    <source>
        <tissue evidence="10">Blood</tissue>
    </source>
</reference>